<protein>
    <submittedName>
        <fullName evidence="1">Uncharacterized protein</fullName>
    </submittedName>
</protein>
<name>A0ABU5SYG0_9CYAN</name>
<sequence length="102" mass="11159">MAIEITGHLGKNLVRMAEGDEMASAADGMPDGSGGLVCHRSIDGFRQQFVIRSLPEVDRSHHFIHIEGPGFVEHRGVGDKPLSALWQTFARCIQKGLAEHLI</sequence>
<dbReference type="RefSeq" id="WP_323357540.1">
    <property type="nucleotide sequence ID" value="NZ_JAYGHY010000055.1"/>
</dbReference>
<organism evidence="1 2">
    <name type="scientific">Cyanobium gracile UHCC 0281</name>
    <dbReference type="NCBI Taxonomy" id="3110309"/>
    <lineage>
        <taxon>Bacteria</taxon>
        <taxon>Bacillati</taxon>
        <taxon>Cyanobacteriota</taxon>
        <taxon>Cyanophyceae</taxon>
        <taxon>Synechococcales</taxon>
        <taxon>Prochlorococcaceae</taxon>
        <taxon>Cyanobium</taxon>
    </lineage>
</organism>
<accession>A0ABU5SYG0</accession>
<keyword evidence="2" id="KW-1185">Reference proteome</keyword>
<dbReference type="Proteomes" id="UP001302329">
    <property type="component" value="Unassembled WGS sequence"/>
</dbReference>
<reference evidence="1 2" key="1">
    <citation type="submission" date="2023-12" db="EMBL/GenBank/DDBJ databases">
        <title>Baltic Sea Cyanobacteria.</title>
        <authorList>
            <person name="Delbaje E."/>
            <person name="Fewer D.P."/>
            <person name="Shishido T.K."/>
        </authorList>
    </citation>
    <scope>NUCLEOTIDE SEQUENCE [LARGE SCALE GENOMIC DNA]</scope>
    <source>
        <strain evidence="1 2">UHCC 0281</strain>
    </source>
</reference>
<evidence type="ECO:0000313" key="2">
    <source>
        <dbReference type="Proteomes" id="UP001302329"/>
    </source>
</evidence>
<evidence type="ECO:0000313" key="1">
    <source>
        <dbReference type="EMBL" id="MEA5443557.1"/>
    </source>
</evidence>
<dbReference type="EMBL" id="JAYGHY010000055">
    <property type="protein sequence ID" value="MEA5443557.1"/>
    <property type="molecule type" value="Genomic_DNA"/>
</dbReference>
<proteinExistence type="predicted"/>
<gene>
    <name evidence="1" type="ORF">VB739_13425</name>
</gene>
<comment type="caution">
    <text evidence="1">The sequence shown here is derived from an EMBL/GenBank/DDBJ whole genome shotgun (WGS) entry which is preliminary data.</text>
</comment>